<dbReference type="EMBL" id="JACEEZ010011972">
    <property type="protein sequence ID" value="KAG0720988.1"/>
    <property type="molecule type" value="Genomic_DNA"/>
</dbReference>
<name>A0A8J4Y6C3_CHIOP</name>
<proteinExistence type="predicted"/>
<organism evidence="2 3">
    <name type="scientific">Chionoecetes opilio</name>
    <name type="common">Atlantic snow crab</name>
    <name type="synonym">Cancer opilio</name>
    <dbReference type="NCBI Taxonomy" id="41210"/>
    <lineage>
        <taxon>Eukaryota</taxon>
        <taxon>Metazoa</taxon>
        <taxon>Ecdysozoa</taxon>
        <taxon>Arthropoda</taxon>
        <taxon>Crustacea</taxon>
        <taxon>Multicrustacea</taxon>
        <taxon>Malacostraca</taxon>
        <taxon>Eumalacostraca</taxon>
        <taxon>Eucarida</taxon>
        <taxon>Decapoda</taxon>
        <taxon>Pleocyemata</taxon>
        <taxon>Brachyura</taxon>
        <taxon>Eubrachyura</taxon>
        <taxon>Majoidea</taxon>
        <taxon>Majidae</taxon>
        <taxon>Chionoecetes</taxon>
    </lineage>
</organism>
<feature type="region of interest" description="Disordered" evidence="1">
    <location>
        <begin position="1"/>
        <end position="88"/>
    </location>
</feature>
<accession>A0A8J4Y6C3</accession>
<evidence type="ECO:0000256" key="1">
    <source>
        <dbReference type="SAM" id="MobiDB-lite"/>
    </source>
</evidence>
<protein>
    <submittedName>
        <fullName evidence="2">Uncharacterized protein</fullName>
    </submittedName>
</protein>
<dbReference type="AlphaFoldDB" id="A0A8J4Y6C3"/>
<keyword evidence="3" id="KW-1185">Reference proteome</keyword>
<gene>
    <name evidence="2" type="ORF">GWK47_047353</name>
</gene>
<dbReference type="OrthoDB" id="6369526at2759"/>
<dbReference type="Proteomes" id="UP000770661">
    <property type="component" value="Unassembled WGS sequence"/>
</dbReference>
<comment type="caution">
    <text evidence="2">The sequence shown here is derived from an EMBL/GenBank/DDBJ whole genome shotgun (WGS) entry which is preliminary data.</text>
</comment>
<feature type="region of interest" description="Disordered" evidence="1">
    <location>
        <begin position="190"/>
        <end position="213"/>
    </location>
</feature>
<evidence type="ECO:0000313" key="2">
    <source>
        <dbReference type="EMBL" id="KAG0720988.1"/>
    </source>
</evidence>
<sequence>MKEIEKSGGGQCEAPSPEKSRSRWSGQPSPRCARGAGTRRAWPPRGNPEGLTGARQPPKRAGGAPQDRAPKTKPHKVKPRKEIGERAGKRILKGVRFNKRFKISRWGPTASSQTPNHCYSPRWPLATATPSTFHQLGPHFHTLKKGLRAGIMFKKQISQRYKFQKGTNPKIQPILCPNQHFKTKCQLVVPPSQGGEWQHKPPTGGPQPDRADPSMKCCPQEGGHPTAPTPEAYIPGFLSGRAQKSAVQLPFCVSGPQGVWKKRTREILVKNFAHPPNSTNPVKKAPQLFYLPKPRNSWWEPPFPLRKDFTFMLESAVWVAVGTRVGHRAAIHPPGCGSVAECDGRWSCGGGRGSSGRVAVVWGLRLLAVLPIPITAIYVVKSQLAYGVVDNTTTGGGGGEDETRPITTLKRRLASRPLTYTHSTLSSESSSTLTRLRNKYQRNGIASIL</sequence>
<evidence type="ECO:0000313" key="3">
    <source>
        <dbReference type="Proteomes" id="UP000770661"/>
    </source>
</evidence>
<reference evidence="2" key="1">
    <citation type="submission" date="2020-07" db="EMBL/GenBank/DDBJ databases">
        <title>The High-quality genome of the commercially important snow crab, Chionoecetes opilio.</title>
        <authorList>
            <person name="Jeong J.-H."/>
            <person name="Ryu S."/>
        </authorList>
    </citation>
    <scope>NUCLEOTIDE SEQUENCE</scope>
    <source>
        <strain evidence="2">MADBK_172401_WGS</strain>
        <tissue evidence="2">Digestive gland</tissue>
    </source>
</reference>